<dbReference type="OrthoDB" id="7945729at2"/>
<organism evidence="2 3">
    <name type="scientific">Devosia epidermidihirudinis</name>
    <dbReference type="NCBI Taxonomy" id="1293439"/>
    <lineage>
        <taxon>Bacteria</taxon>
        <taxon>Pseudomonadati</taxon>
        <taxon>Pseudomonadota</taxon>
        <taxon>Alphaproteobacteria</taxon>
        <taxon>Hyphomicrobiales</taxon>
        <taxon>Devosiaceae</taxon>
        <taxon>Devosia</taxon>
    </lineage>
</organism>
<keyword evidence="3" id="KW-1185">Reference proteome</keyword>
<dbReference type="SUPFAM" id="SSF53167">
    <property type="entry name" value="Purine and uridine phosphorylases"/>
    <property type="match status" value="1"/>
</dbReference>
<dbReference type="InterPro" id="IPR000845">
    <property type="entry name" value="Nucleoside_phosphorylase_d"/>
</dbReference>
<dbReference type="GO" id="GO:0003824">
    <property type="term" value="F:catalytic activity"/>
    <property type="evidence" value="ECO:0007669"/>
    <property type="project" value="InterPro"/>
</dbReference>
<dbReference type="Pfam" id="PF01048">
    <property type="entry name" value="PNP_UDP_1"/>
    <property type="match status" value="1"/>
</dbReference>
<dbReference type="RefSeq" id="WP_046137457.1">
    <property type="nucleotide sequence ID" value="NZ_LANJ01000019.1"/>
</dbReference>
<accession>A0A0F5Q9A5</accession>
<dbReference type="Proteomes" id="UP000033411">
    <property type="component" value="Unassembled WGS sequence"/>
</dbReference>
<evidence type="ECO:0000313" key="3">
    <source>
        <dbReference type="Proteomes" id="UP000033411"/>
    </source>
</evidence>
<dbReference type="AlphaFoldDB" id="A0A0F5Q9A5"/>
<sequence length="266" mass="28483">MAGTGEFHLTPEVLVGERFGPKVFGDIKIALVGYCPPPSALERYNPERVTDQHFIHVSPDSVRILSHEGRRFLSLAHVYGGPVSSATVEELAYYGIDYILAYGLAGGLGTRGLVMGDFYLVETARAADGTTPHYTKDRIVAADTGLRDLILNLWPAGPSLTPVRAVTGDAIYRESDAMLDGFRAEGCDVVNLDSAHLFAASRTNSANHPIRTIQAGVLSDIVTGAAASETTLGTMLSAKGTTAFNPLERTGDIVQFYIETLAPRLS</sequence>
<comment type="caution">
    <text evidence="2">The sequence shown here is derived from an EMBL/GenBank/DDBJ whole genome shotgun (WGS) entry which is preliminary data.</text>
</comment>
<name>A0A0F5Q9A5_9HYPH</name>
<protein>
    <recommendedName>
        <fullName evidence="1">Nucleoside phosphorylase domain-containing protein</fullName>
    </recommendedName>
</protein>
<evidence type="ECO:0000313" key="2">
    <source>
        <dbReference type="EMBL" id="KKC37343.1"/>
    </source>
</evidence>
<dbReference type="PATRIC" id="fig|1293439.3.peg.2086"/>
<dbReference type="EMBL" id="LANJ01000019">
    <property type="protein sequence ID" value="KKC37343.1"/>
    <property type="molecule type" value="Genomic_DNA"/>
</dbReference>
<gene>
    <name evidence="2" type="ORF">WH87_12420</name>
</gene>
<dbReference type="STRING" id="1293439.WH87_12420"/>
<dbReference type="Gene3D" id="3.40.50.1580">
    <property type="entry name" value="Nucleoside phosphorylase domain"/>
    <property type="match status" value="1"/>
</dbReference>
<dbReference type="GO" id="GO:0009116">
    <property type="term" value="P:nucleoside metabolic process"/>
    <property type="evidence" value="ECO:0007669"/>
    <property type="project" value="InterPro"/>
</dbReference>
<reference evidence="2 3" key="1">
    <citation type="submission" date="2015-03" db="EMBL/GenBank/DDBJ databases">
        <authorList>
            <person name="Lepp D."/>
            <person name="Hassan Y.I."/>
            <person name="Li X.-Z."/>
            <person name="Zhou T."/>
        </authorList>
    </citation>
    <scope>NUCLEOTIDE SEQUENCE [LARGE SCALE GENOMIC DNA]</scope>
    <source>
        <strain evidence="2 3">E84</strain>
    </source>
</reference>
<evidence type="ECO:0000259" key="1">
    <source>
        <dbReference type="Pfam" id="PF01048"/>
    </source>
</evidence>
<dbReference type="InterPro" id="IPR035994">
    <property type="entry name" value="Nucleoside_phosphorylase_sf"/>
</dbReference>
<feature type="domain" description="Nucleoside phosphorylase" evidence="1">
    <location>
        <begin position="81"/>
        <end position="229"/>
    </location>
</feature>
<proteinExistence type="predicted"/>